<name>G2R849_THETT</name>
<proteinExistence type="predicted"/>
<feature type="compositionally biased region" description="Basic and acidic residues" evidence="1">
    <location>
        <begin position="289"/>
        <end position="310"/>
    </location>
</feature>
<feature type="region of interest" description="Disordered" evidence="1">
    <location>
        <begin position="66"/>
        <end position="118"/>
    </location>
</feature>
<dbReference type="EMBL" id="CP003011">
    <property type="protein sequence ID" value="AEO68108.1"/>
    <property type="molecule type" value="Genomic_DNA"/>
</dbReference>
<evidence type="ECO:0000313" key="4">
    <source>
        <dbReference type="Proteomes" id="UP000008181"/>
    </source>
</evidence>
<feature type="region of interest" description="Disordered" evidence="1">
    <location>
        <begin position="266"/>
        <end position="310"/>
    </location>
</feature>
<dbReference type="HOGENOM" id="CLU_601561_0_0_1"/>
<dbReference type="AlphaFoldDB" id="G2R849"/>
<evidence type="ECO:0000256" key="2">
    <source>
        <dbReference type="SAM" id="Phobius"/>
    </source>
</evidence>
<organism evidence="3 4">
    <name type="scientific">Thermothielavioides terrestris (strain ATCC 38088 / NRRL 8126)</name>
    <name type="common">Thielavia terrestris</name>
    <dbReference type="NCBI Taxonomy" id="578455"/>
    <lineage>
        <taxon>Eukaryota</taxon>
        <taxon>Fungi</taxon>
        <taxon>Dikarya</taxon>
        <taxon>Ascomycota</taxon>
        <taxon>Pezizomycotina</taxon>
        <taxon>Sordariomycetes</taxon>
        <taxon>Sordariomycetidae</taxon>
        <taxon>Sordariales</taxon>
        <taxon>Chaetomiaceae</taxon>
        <taxon>Thermothielavioides</taxon>
        <taxon>Thermothielavioides terrestris</taxon>
    </lineage>
</organism>
<reference evidence="3 4" key="1">
    <citation type="journal article" date="2011" name="Nat. Biotechnol.">
        <title>Comparative genomic analysis of the thermophilic biomass-degrading fungi Myceliophthora thermophila and Thielavia terrestris.</title>
        <authorList>
            <person name="Berka R.M."/>
            <person name="Grigoriev I.V."/>
            <person name="Otillar R."/>
            <person name="Salamov A."/>
            <person name="Grimwood J."/>
            <person name="Reid I."/>
            <person name="Ishmael N."/>
            <person name="John T."/>
            <person name="Darmond C."/>
            <person name="Moisan M.-C."/>
            <person name="Henrissat B."/>
            <person name="Coutinho P.M."/>
            <person name="Lombard V."/>
            <person name="Natvig D.O."/>
            <person name="Lindquist E."/>
            <person name="Schmutz J."/>
            <person name="Lucas S."/>
            <person name="Harris P."/>
            <person name="Powlowski J."/>
            <person name="Bellemare A."/>
            <person name="Taylor D."/>
            <person name="Butler G."/>
            <person name="de Vries R.P."/>
            <person name="Allijn I.E."/>
            <person name="van den Brink J."/>
            <person name="Ushinsky S."/>
            <person name="Storms R."/>
            <person name="Powell A.J."/>
            <person name="Paulsen I.T."/>
            <person name="Elbourne L.D.H."/>
            <person name="Baker S.E."/>
            <person name="Magnuson J."/>
            <person name="LaBoissiere S."/>
            <person name="Clutterbuck A.J."/>
            <person name="Martinez D."/>
            <person name="Wogulis M."/>
            <person name="de Leon A.L."/>
            <person name="Rey M.W."/>
            <person name="Tsang A."/>
        </authorList>
    </citation>
    <scope>NUCLEOTIDE SEQUENCE [LARGE SCALE GENOMIC DNA]</scope>
    <source>
        <strain evidence="4">ATCC 38088 / NRRL 8126</strain>
    </source>
</reference>
<dbReference type="KEGG" id="ttt:THITE_2129894"/>
<keyword evidence="4" id="KW-1185">Reference proteome</keyword>
<dbReference type="Proteomes" id="UP000008181">
    <property type="component" value="Chromosome 3"/>
</dbReference>
<evidence type="ECO:0000313" key="3">
    <source>
        <dbReference type="EMBL" id="AEO68108.1"/>
    </source>
</evidence>
<feature type="transmembrane region" description="Helical" evidence="2">
    <location>
        <begin position="38"/>
        <end position="60"/>
    </location>
</feature>
<keyword evidence="2" id="KW-0472">Membrane</keyword>
<feature type="compositionally biased region" description="Basic residues" evidence="1">
    <location>
        <begin position="74"/>
        <end position="104"/>
    </location>
</feature>
<keyword evidence="2" id="KW-0812">Transmembrane</keyword>
<feature type="compositionally biased region" description="Polar residues" evidence="1">
    <location>
        <begin position="414"/>
        <end position="429"/>
    </location>
</feature>
<keyword evidence="2" id="KW-1133">Transmembrane helix</keyword>
<dbReference type="RefSeq" id="XP_003654444.1">
    <property type="nucleotide sequence ID" value="XM_003654396.1"/>
</dbReference>
<gene>
    <name evidence="3" type="ORF">THITE_2129894</name>
</gene>
<evidence type="ECO:0000256" key="1">
    <source>
        <dbReference type="SAM" id="MobiDB-lite"/>
    </source>
</evidence>
<protein>
    <submittedName>
        <fullName evidence="3">Uncharacterized protein</fullName>
    </submittedName>
</protein>
<accession>G2R849</accession>
<feature type="region of interest" description="Disordered" evidence="1">
    <location>
        <begin position="405"/>
        <end position="429"/>
    </location>
</feature>
<feature type="compositionally biased region" description="Polar residues" evidence="1">
    <location>
        <begin position="266"/>
        <end position="288"/>
    </location>
</feature>
<dbReference type="GeneID" id="11516144"/>
<feature type="compositionally biased region" description="Basic residues" evidence="1">
    <location>
        <begin position="152"/>
        <end position="163"/>
    </location>
</feature>
<feature type="region of interest" description="Disordered" evidence="1">
    <location>
        <begin position="149"/>
        <end position="176"/>
    </location>
</feature>
<sequence length="455" mass="47897">MHAPSLLPTLASTLLAASAVAGLSAPYTRILALHPRNAGAVVVAAAALASLPAPVLAVALPAPAPGKGHGGAHGGKHGHHKGKGKKKAKGKSKAKGHDKGKKIGKAMGKSMASDKSKSMGNMKAMGGSMGQDMNMDKAKAMEKIMKAMSKDKNKHKSKHKSKDKGKDKGNSSGAGKTSVVAMATTANGTTFATATTTAKATATATANTTATATANTTATAKATATGGVGLKVVPDAALQIAPPQDLDRVAHVPEALLTVRLRTLTSPRPFSGYNGQPDANAQQTNNSPRQDKAQKDQKNQRNQETQKDQGREAMFTFLLDNAIPMVGSGNPILHNSLFRTSVVPWITRRISAMFESTSDADSKEKVKRTETNIQEMVHGLLPSGSRNPTPVNVIGQVEMHYEVRSSPLHPPKSPRTSRQWCPSMPSNSNRLFIRGMTKEEVDKIAGEKPDDAAKR</sequence>